<dbReference type="EMBL" id="JWZT01004836">
    <property type="protein sequence ID" value="KII62965.1"/>
    <property type="molecule type" value="Genomic_DNA"/>
</dbReference>
<keyword evidence="2" id="KW-1185">Reference proteome</keyword>
<name>A0A0C2M7J0_THEKT</name>
<protein>
    <submittedName>
        <fullName evidence="1">Uncharacterized protein</fullName>
    </submittedName>
</protein>
<comment type="caution">
    <text evidence="1">The sequence shown here is derived from an EMBL/GenBank/DDBJ whole genome shotgun (WGS) entry which is preliminary data.</text>
</comment>
<organism evidence="1 2">
    <name type="scientific">Thelohanellus kitauei</name>
    <name type="common">Myxosporean</name>
    <dbReference type="NCBI Taxonomy" id="669202"/>
    <lineage>
        <taxon>Eukaryota</taxon>
        <taxon>Metazoa</taxon>
        <taxon>Cnidaria</taxon>
        <taxon>Myxozoa</taxon>
        <taxon>Myxosporea</taxon>
        <taxon>Bivalvulida</taxon>
        <taxon>Platysporina</taxon>
        <taxon>Myxobolidae</taxon>
        <taxon>Thelohanellus</taxon>
    </lineage>
</organism>
<evidence type="ECO:0000313" key="1">
    <source>
        <dbReference type="EMBL" id="KII62965.1"/>
    </source>
</evidence>
<dbReference type="Proteomes" id="UP000031668">
    <property type="component" value="Unassembled WGS sequence"/>
</dbReference>
<proteinExistence type="predicted"/>
<evidence type="ECO:0000313" key="2">
    <source>
        <dbReference type="Proteomes" id="UP000031668"/>
    </source>
</evidence>
<sequence>MTCDNIKTVSVRGKAYVDSRFATEITNNRCFAVPAINLILHGVPSYEPRLLLACMGVLDIDPQSQIAVNSLLVSETIISIIYMVINLKKYPSGDPIRSGGSVTWSIQTESAKGELMSSQQKFTPFYGFTFQTQLLISVFPEYQHSMSSRMFNTNYYFFFDFQPSRHHNSAIPLSNSAASSPYYKPGVSEIHSTRRSEVDSVFMTNDTSFSVGHLSTLFLKQFSTMFNIYYRTPDTEAICDMRMKILLFHGIISD</sequence>
<accession>A0A0C2M7J0</accession>
<gene>
    <name evidence="1" type="ORF">RF11_12170</name>
</gene>
<dbReference type="AlphaFoldDB" id="A0A0C2M7J0"/>
<reference evidence="1 2" key="1">
    <citation type="journal article" date="2014" name="Genome Biol. Evol.">
        <title>The genome of the myxosporean Thelohanellus kitauei shows adaptations to nutrient acquisition within its fish host.</title>
        <authorList>
            <person name="Yang Y."/>
            <person name="Xiong J."/>
            <person name="Zhou Z."/>
            <person name="Huo F."/>
            <person name="Miao W."/>
            <person name="Ran C."/>
            <person name="Liu Y."/>
            <person name="Zhang J."/>
            <person name="Feng J."/>
            <person name="Wang M."/>
            <person name="Wang M."/>
            <person name="Wang L."/>
            <person name="Yao B."/>
        </authorList>
    </citation>
    <scope>NUCLEOTIDE SEQUENCE [LARGE SCALE GENOMIC DNA]</scope>
    <source>
        <strain evidence="1">Wuqing</strain>
    </source>
</reference>